<proteinExistence type="predicted"/>
<keyword evidence="1" id="KW-0732">Signal</keyword>
<accession>A0A934VQ18</accession>
<evidence type="ECO:0000313" key="3">
    <source>
        <dbReference type="Proteomes" id="UP000603141"/>
    </source>
</evidence>
<keyword evidence="3" id="KW-1185">Reference proteome</keyword>
<protein>
    <recommendedName>
        <fullName evidence="4">Transporter</fullName>
    </recommendedName>
</protein>
<dbReference type="AlphaFoldDB" id="A0A934VQ18"/>
<dbReference type="EMBL" id="JAENIJ010000005">
    <property type="protein sequence ID" value="MBK1881631.1"/>
    <property type="molecule type" value="Genomic_DNA"/>
</dbReference>
<organism evidence="2 3">
    <name type="scientific">Luteolibacter pohnpeiensis</name>
    <dbReference type="NCBI Taxonomy" id="454153"/>
    <lineage>
        <taxon>Bacteria</taxon>
        <taxon>Pseudomonadati</taxon>
        <taxon>Verrucomicrobiota</taxon>
        <taxon>Verrucomicrobiia</taxon>
        <taxon>Verrucomicrobiales</taxon>
        <taxon>Verrucomicrobiaceae</taxon>
        <taxon>Luteolibacter</taxon>
    </lineage>
</organism>
<feature type="signal peptide" evidence="1">
    <location>
        <begin position="1"/>
        <end position="22"/>
    </location>
</feature>
<comment type="caution">
    <text evidence="2">The sequence shown here is derived from an EMBL/GenBank/DDBJ whole genome shotgun (WGS) entry which is preliminary data.</text>
</comment>
<dbReference type="Proteomes" id="UP000603141">
    <property type="component" value="Unassembled WGS sequence"/>
</dbReference>
<sequence length="246" mass="26783">MKPKLFGAVCSVCLLQTSMLFAGSSTEPDAFTSITPTSTSDPWITGSLNAGFETLHVYRGVDSSFGEQNYWGSLDLDMLNFFHFNLYSGHSSNREYNELTPSAYLYKDVGPVRLSTGVILYHFPSGKGSDSDEYFVSASSEIAYGIQATAYFSYNERADGWYDELKLSRNTELTDRLSLETSAALGFSDGLRSGGNGLDNLTISVGLPIKITDQITLKPLAGYAFALDALDSGDESWAGLTASFKF</sequence>
<name>A0A934VQ18_9BACT</name>
<dbReference type="RefSeq" id="WP_200268010.1">
    <property type="nucleotide sequence ID" value="NZ_JAENIJ010000005.1"/>
</dbReference>
<gene>
    <name evidence="2" type="ORF">JIN85_04355</name>
</gene>
<feature type="chain" id="PRO_5036790239" description="Transporter" evidence="1">
    <location>
        <begin position="23"/>
        <end position="246"/>
    </location>
</feature>
<evidence type="ECO:0000256" key="1">
    <source>
        <dbReference type="SAM" id="SignalP"/>
    </source>
</evidence>
<reference evidence="2" key="1">
    <citation type="submission" date="2021-01" db="EMBL/GenBank/DDBJ databases">
        <title>Modified the classification status of verrucomicrobia.</title>
        <authorList>
            <person name="Feng X."/>
        </authorList>
    </citation>
    <scope>NUCLEOTIDE SEQUENCE</scope>
    <source>
        <strain evidence="2">KCTC 22041</strain>
    </source>
</reference>
<evidence type="ECO:0000313" key="2">
    <source>
        <dbReference type="EMBL" id="MBK1881631.1"/>
    </source>
</evidence>
<evidence type="ECO:0008006" key="4">
    <source>
        <dbReference type="Google" id="ProtNLM"/>
    </source>
</evidence>